<dbReference type="RefSeq" id="WP_249510586.1">
    <property type="nucleotide sequence ID" value="NZ_CP093362.1"/>
</dbReference>
<evidence type="ECO:0000313" key="4">
    <source>
        <dbReference type="EMBL" id="UQS84601.1"/>
    </source>
</evidence>
<gene>
    <name evidence="4" type="ORF">MOO46_04940</name>
</gene>
<dbReference type="SUPFAM" id="SSF49764">
    <property type="entry name" value="HSP20-like chaperones"/>
    <property type="match status" value="1"/>
</dbReference>
<dbReference type="Gene3D" id="2.60.40.790">
    <property type="match status" value="1"/>
</dbReference>
<accession>A0ABY4PGE8</accession>
<sequence length="135" mass="15377">MAYELRNNPFDLFNDFGNVLFNSVASNQVKTDVTESKDNYVVTSELPGFKKNNINIDYNNDNLNIRATHDLKNENKDMNGRILRKERATDDVSRSLYLPNINTENISASYDGGILKIKLPKQQINNSGEHKIKIA</sequence>
<dbReference type="Proteomes" id="UP000831859">
    <property type="component" value="Chromosome"/>
</dbReference>
<dbReference type="InterPro" id="IPR002068">
    <property type="entry name" value="A-crystallin/Hsp20_dom"/>
</dbReference>
<keyword evidence="5" id="KW-1185">Reference proteome</keyword>
<dbReference type="InterPro" id="IPR008978">
    <property type="entry name" value="HSP20-like_chaperone"/>
</dbReference>
<comment type="similarity">
    <text evidence="1 2">Belongs to the small heat shock protein (HSP20) family.</text>
</comment>
<evidence type="ECO:0000256" key="1">
    <source>
        <dbReference type="PROSITE-ProRule" id="PRU00285"/>
    </source>
</evidence>
<dbReference type="Pfam" id="PF00011">
    <property type="entry name" value="HSP20"/>
    <property type="match status" value="1"/>
</dbReference>
<proteinExistence type="inferred from homology"/>
<dbReference type="EMBL" id="CP093362">
    <property type="protein sequence ID" value="UQS84601.1"/>
    <property type="molecule type" value="Genomic_DNA"/>
</dbReference>
<evidence type="ECO:0000313" key="5">
    <source>
        <dbReference type="Proteomes" id="UP000831859"/>
    </source>
</evidence>
<evidence type="ECO:0000259" key="3">
    <source>
        <dbReference type="PROSITE" id="PS01031"/>
    </source>
</evidence>
<dbReference type="InterPro" id="IPR031107">
    <property type="entry name" value="Small_HSP"/>
</dbReference>
<name>A0ABY4PGE8_9LACO</name>
<reference evidence="4 5" key="1">
    <citation type="journal article" date="2022" name="Int. J. Syst. Evol. Microbiol.">
        <title>Apilactobacillus apisilvae sp. nov., Nicolia spurrieriana gen. nov. sp. nov., Bombilactobacillus folatiphilus sp. nov. and Bombilactobacillus thymidiniphilus sp. nov., four new lactic acid bacterial isolates from stingless bees Tetragonula carbonaria and Austroplebeia australis.</title>
        <authorList>
            <person name="Oliphant S.A."/>
            <person name="Watson-Haigh N.S."/>
            <person name="Sumby K.M."/>
            <person name="Gardner J."/>
            <person name="Groom S."/>
            <person name="Jiranek V."/>
        </authorList>
    </citation>
    <scope>NUCLEOTIDE SEQUENCE [LARGE SCALE GENOMIC DNA]</scope>
    <source>
        <strain evidence="4 5">SG5_A10</strain>
    </source>
</reference>
<organism evidence="4 5">
    <name type="scientific">Apilactobacillus apisilvae</name>
    <dbReference type="NCBI Taxonomy" id="2923364"/>
    <lineage>
        <taxon>Bacteria</taxon>
        <taxon>Bacillati</taxon>
        <taxon>Bacillota</taxon>
        <taxon>Bacilli</taxon>
        <taxon>Lactobacillales</taxon>
        <taxon>Lactobacillaceae</taxon>
        <taxon>Apilactobacillus</taxon>
    </lineage>
</organism>
<protein>
    <submittedName>
        <fullName evidence="4">Hsp20 family protein</fullName>
    </submittedName>
</protein>
<evidence type="ECO:0000256" key="2">
    <source>
        <dbReference type="RuleBase" id="RU003616"/>
    </source>
</evidence>
<dbReference type="PANTHER" id="PTHR11527">
    <property type="entry name" value="HEAT-SHOCK PROTEIN 20 FAMILY MEMBER"/>
    <property type="match status" value="1"/>
</dbReference>
<dbReference type="PROSITE" id="PS01031">
    <property type="entry name" value="SHSP"/>
    <property type="match status" value="1"/>
</dbReference>
<feature type="domain" description="SHSP" evidence="3">
    <location>
        <begin position="20"/>
        <end position="135"/>
    </location>
</feature>